<evidence type="ECO:0000313" key="4">
    <source>
        <dbReference type="EMBL" id="WXB20008.1"/>
    </source>
</evidence>
<dbReference type="Proteomes" id="UP001370348">
    <property type="component" value="Chromosome"/>
</dbReference>
<reference evidence="4 5" key="1">
    <citation type="submission" date="2021-12" db="EMBL/GenBank/DDBJ databases">
        <title>Discovery of the Pendulisporaceae a myxobacterial family with distinct sporulation behavior and unique specialized metabolism.</title>
        <authorList>
            <person name="Garcia R."/>
            <person name="Popoff A."/>
            <person name="Bader C.D."/>
            <person name="Loehr J."/>
            <person name="Walesch S."/>
            <person name="Walt C."/>
            <person name="Boldt J."/>
            <person name="Bunk B."/>
            <person name="Haeckl F.J.F.P.J."/>
            <person name="Gunesch A.P."/>
            <person name="Birkelbach J."/>
            <person name="Nuebel U."/>
            <person name="Pietschmann T."/>
            <person name="Bach T."/>
            <person name="Mueller R."/>
        </authorList>
    </citation>
    <scope>NUCLEOTIDE SEQUENCE [LARGE SCALE GENOMIC DNA]</scope>
    <source>
        <strain evidence="4 5">MSr11954</strain>
    </source>
</reference>
<keyword evidence="2" id="KW-0472">Membrane</keyword>
<keyword evidence="2" id="KW-0812">Transmembrane</keyword>
<proteinExistence type="predicted"/>
<dbReference type="EMBL" id="CP089984">
    <property type="protein sequence ID" value="WXB20008.1"/>
    <property type="molecule type" value="Genomic_DNA"/>
</dbReference>
<dbReference type="RefSeq" id="WP_394829608.1">
    <property type="nucleotide sequence ID" value="NZ_CP089984.1"/>
</dbReference>
<gene>
    <name evidence="4" type="ORF">LZC94_22635</name>
</gene>
<evidence type="ECO:0000313" key="5">
    <source>
        <dbReference type="Proteomes" id="UP001370348"/>
    </source>
</evidence>
<feature type="chain" id="PRO_5046528233" description="Tetratricopeptide repeat protein" evidence="3">
    <location>
        <begin position="21"/>
        <end position="348"/>
    </location>
</feature>
<organism evidence="4 5">
    <name type="scientific">Pendulispora albinea</name>
    <dbReference type="NCBI Taxonomy" id="2741071"/>
    <lineage>
        <taxon>Bacteria</taxon>
        <taxon>Pseudomonadati</taxon>
        <taxon>Myxococcota</taxon>
        <taxon>Myxococcia</taxon>
        <taxon>Myxococcales</taxon>
        <taxon>Sorangiineae</taxon>
        <taxon>Pendulisporaceae</taxon>
        <taxon>Pendulispora</taxon>
    </lineage>
</organism>
<feature type="signal peptide" evidence="3">
    <location>
        <begin position="1"/>
        <end position="20"/>
    </location>
</feature>
<feature type="region of interest" description="Disordered" evidence="1">
    <location>
        <begin position="202"/>
        <end position="231"/>
    </location>
</feature>
<protein>
    <recommendedName>
        <fullName evidence="6">Tetratricopeptide repeat protein</fullName>
    </recommendedName>
</protein>
<keyword evidence="2" id="KW-1133">Transmembrane helix</keyword>
<feature type="transmembrane region" description="Helical" evidence="2">
    <location>
        <begin position="296"/>
        <end position="319"/>
    </location>
</feature>
<accession>A0ABZ2MC12</accession>
<sequence>MAAMVCTLCAMAIDPGAAHAQTPPPAGDRASARASARELGERGFKALDRGEWRVAETLFRRAETFYHASSLLLGLARAEAQLGDVVAATEHYQRIIDEGPMPEANPVMIKAVESAKREIGPVKARCARVVVRVTGLTARAPAAAPVVTLDETGLPGDALGGERLVNPGTHHIAVRVEGEGAAETSVTVAEGESREVSLTLTREPTETAEAQAPSPIVPSSPPPRTHDPSSMQRTLGIAALGLGGAALVTGTISGILALGVKSSLSGSPCATGAAGCNRAALDSYQDDLSRYHTTTAIATVGFGVAAAGGIAGAILLLTAPSHPSNASSGRATILPYAGADGIGAVGRF</sequence>
<dbReference type="Gene3D" id="1.25.40.10">
    <property type="entry name" value="Tetratricopeptide repeat domain"/>
    <property type="match status" value="1"/>
</dbReference>
<dbReference type="InterPro" id="IPR011990">
    <property type="entry name" value="TPR-like_helical_dom_sf"/>
</dbReference>
<evidence type="ECO:0000256" key="3">
    <source>
        <dbReference type="SAM" id="SignalP"/>
    </source>
</evidence>
<name>A0ABZ2MC12_9BACT</name>
<keyword evidence="5" id="KW-1185">Reference proteome</keyword>
<feature type="transmembrane region" description="Helical" evidence="2">
    <location>
        <begin position="235"/>
        <end position="258"/>
    </location>
</feature>
<evidence type="ECO:0000256" key="1">
    <source>
        <dbReference type="SAM" id="MobiDB-lite"/>
    </source>
</evidence>
<evidence type="ECO:0008006" key="6">
    <source>
        <dbReference type="Google" id="ProtNLM"/>
    </source>
</evidence>
<keyword evidence="3" id="KW-0732">Signal</keyword>
<evidence type="ECO:0000256" key="2">
    <source>
        <dbReference type="SAM" id="Phobius"/>
    </source>
</evidence>